<dbReference type="Gene3D" id="3.30.420.10">
    <property type="entry name" value="Ribonuclease H-like superfamily/Ribonuclease H"/>
    <property type="match status" value="1"/>
</dbReference>
<accession>A0A377QX97</accession>
<keyword evidence="4" id="KW-0067">ATP-binding</keyword>
<evidence type="ECO:0000313" key="5">
    <source>
        <dbReference type="Proteomes" id="UP000254293"/>
    </source>
</evidence>
<keyword evidence="4" id="KW-0378">Hydrolase</keyword>
<dbReference type="GO" id="GO:0003676">
    <property type="term" value="F:nucleic acid binding"/>
    <property type="evidence" value="ECO:0007669"/>
    <property type="project" value="InterPro"/>
</dbReference>
<dbReference type="InterPro" id="IPR012337">
    <property type="entry name" value="RNaseH-like_sf"/>
</dbReference>
<dbReference type="GO" id="GO:0003678">
    <property type="term" value="F:DNA helicase activity"/>
    <property type="evidence" value="ECO:0007669"/>
    <property type="project" value="UniProtKB-EC"/>
</dbReference>
<evidence type="ECO:0000313" key="4">
    <source>
        <dbReference type="EMBL" id="STR00016.1"/>
    </source>
</evidence>
<comment type="subunit">
    <text evidence="2">DNA polymerase III contains a core (composed of alpha, epsilon and theta chains) that associates with a tau subunit. This core dimerizes to form the POLIII' complex. PolIII' associates with the gamma complex (composed of gamma, delta, delta', psi and chi chains) and with the beta chain to form the complete DNA polymerase III complex.</text>
</comment>
<dbReference type="PANTHER" id="PTHR30231:SF37">
    <property type="entry name" value="EXODEOXYRIBONUCLEASE 10"/>
    <property type="match status" value="1"/>
</dbReference>
<dbReference type="GO" id="GO:0005829">
    <property type="term" value="C:cytosol"/>
    <property type="evidence" value="ECO:0007669"/>
    <property type="project" value="TreeGrafter"/>
</dbReference>
<comment type="function">
    <text evidence="1">DNA polymerase III is a complex, multichain enzyme responsible for most of the replicative synthesis in bacteria. The epsilon subunit contain the editing function and is a proofreading 3'-5' exonuclease.</text>
</comment>
<proteinExistence type="predicted"/>
<dbReference type="Proteomes" id="UP000254293">
    <property type="component" value="Unassembled WGS sequence"/>
</dbReference>
<dbReference type="Pfam" id="PF00929">
    <property type="entry name" value="RNase_T"/>
    <property type="match status" value="1"/>
</dbReference>
<gene>
    <name evidence="4" type="primary">dinG_1</name>
    <name evidence="4" type="ORF">NCTC13336_00206</name>
</gene>
<dbReference type="RefSeq" id="WP_115307353.1">
    <property type="nucleotide sequence ID" value="NZ_UGJJ01000001.1"/>
</dbReference>
<name>A0A377QX97_9NEIS</name>
<dbReference type="EC" id="3.6.4.12" evidence="4"/>
<reference evidence="4 5" key="1">
    <citation type="submission" date="2018-06" db="EMBL/GenBank/DDBJ databases">
        <authorList>
            <consortium name="Pathogen Informatics"/>
            <person name="Doyle S."/>
        </authorList>
    </citation>
    <scope>NUCLEOTIDE SEQUENCE [LARGE SCALE GENOMIC DNA]</scope>
    <source>
        <strain evidence="4 5">NCTC13336</strain>
    </source>
</reference>
<dbReference type="OrthoDB" id="9803913at2"/>
<keyword evidence="5" id="KW-1185">Reference proteome</keyword>
<keyword evidence="4" id="KW-0547">Nucleotide-binding</keyword>
<feature type="domain" description="Exonuclease" evidence="3">
    <location>
        <begin position="20"/>
        <end position="184"/>
    </location>
</feature>
<protein>
    <submittedName>
        <fullName evidence="4">Probable ATP-dependent helicase dinG homolog</fullName>
        <ecNumber evidence="4">3.6.4.12</ecNumber>
    </submittedName>
</protein>
<evidence type="ECO:0000259" key="3">
    <source>
        <dbReference type="SMART" id="SM00479"/>
    </source>
</evidence>
<dbReference type="GO" id="GO:0045004">
    <property type="term" value="P:DNA replication proofreading"/>
    <property type="evidence" value="ECO:0007669"/>
    <property type="project" value="TreeGrafter"/>
</dbReference>
<organism evidence="4 5">
    <name type="scientific">Kingella potus</name>
    <dbReference type="NCBI Taxonomy" id="265175"/>
    <lineage>
        <taxon>Bacteria</taxon>
        <taxon>Pseudomonadati</taxon>
        <taxon>Pseudomonadota</taxon>
        <taxon>Betaproteobacteria</taxon>
        <taxon>Neisseriales</taxon>
        <taxon>Neisseriaceae</taxon>
        <taxon>Kingella</taxon>
    </lineage>
</organism>
<dbReference type="SUPFAM" id="SSF53098">
    <property type="entry name" value="Ribonuclease H-like"/>
    <property type="match status" value="1"/>
</dbReference>
<dbReference type="SMART" id="SM00479">
    <property type="entry name" value="EXOIII"/>
    <property type="match status" value="1"/>
</dbReference>
<dbReference type="CDD" id="cd06127">
    <property type="entry name" value="DEDDh"/>
    <property type="match status" value="1"/>
</dbReference>
<evidence type="ECO:0000256" key="1">
    <source>
        <dbReference type="ARBA" id="ARBA00025483"/>
    </source>
</evidence>
<dbReference type="FunFam" id="3.30.420.10:FF:000045">
    <property type="entry name" value="3'-5' exonuclease DinG"/>
    <property type="match status" value="1"/>
</dbReference>
<evidence type="ECO:0000256" key="2">
    <source>
        <dbReference type="ARBA" id="ARBA00026073"/>
    </source>
</evidence>
<keyword evidence="4" id="KW-0347">Helicase</keyword>
<dbReference type="AlphaFoldDB" id="A0A377QX97"/>
<dbReference type="InterPro" id="IPR013520">
    <property type="entry name" value="Ribonucl_H"/>
</dbReference>
<dbReference type="GO" id="GO:0008408">
    <property type="term" value="F:3'-5' exonuclease activity"/>
    <property type="evidence" value="ECO:0007669"/>
    <property type="project" value="TreeGrafter"/>
</dbReference>
<dbReference type="PANTHER" id="PTHR30231">
    <property type="entry name" value="DNA POLYMERASE III SUBUNIT EPSILON"/>
    <property type="match status" value="1"/>
</dbReference>
<dbReference type="EMBL" id="UGJJ01000001">
    <property type="protein sequence ID" value="STR00016.1"/>
    <property type="molecule type" value="Genomic_DNA"/>
</dbReference>
<dbReference type="InterPro" id="IPR036397">
    <property type="entry name" value="RNaseH_sf"/>
</dbReference>
<sequence>MDGFAQRPLLAEALAAFGRPAAIVDLETTGGSFDTDRITEIAFLRFDGRTVSRYHSLVNPQRPIPPFVRSLTGIGDETVAGSPLFADLAQELLPLLRGCILLAHNSKFDYTFLRREFARCGLAFAAPTLCTVQLSRRLYPQFYKHSLESIIERHGIAAKSRHRAEDDVRAVADYLETALREQGSATFAAHASALVRPKPPAALPADLEQAFHALSDGCGAVLWLDGENRPLHLAAYRHTFSEAAHWLAVSEQAQQAASLRFLPAAGPLHALALKAQLAEQYVCRPSEKPAAAAVPEYLTVRLRSDGHGCVRAKLERLSDGLSAERPYGLFPNKKAAKRALSEWARACGLCPKRLDILPQSHPRGIPCPAAISGGCACLSDGLETHNRRAAEAAHFLPVTGWGRAHTLEITETDAAAGMRVSFVCSGGAMRLADGLWYFDHSLPALLKEKFKKERHNIRICAADGALHGA</sequence>